<evidence type="ECO:0000256" key="8">
    <source>
        <dbReference type="ARBA" id="ARBA00023027"/>
    </source>
</evidence>
<gene>
    <name evidence="13" type="primary">LOC106012435</name>
</gene>
<keyword evidence="4 10" id="KW-0479">Metal-binding</keyword>
<comment type="catalytic activity">
    <reaction evidence="2 10">
        <text>(6R)-NADPHX = (6S)-NADPHX</text>
        <dbReference type="Rhea" id="RHEA:32227"/>
        <dbReference type="ChEBI" id="CHEBI:64076"/>
        <dbReference type="ChEBI" id="CHEBI:64077"/>
        <dbReference type="EC" id="5.1.99.6"/>
    </reaction>
</comment>
<protein>
    <recommendedName>
        <fullName evidence="3 10">NAD(P)H-hydrate epimerase</fullName>
        <ecNumber evidence="3 10">5.1.99.6</ecNumber>
    </recommendedName>
    <alternativeName>
        <fullName evidence="10">NAD(P)HX epimerase</fullName>
    </alternativeName>
</protein>
<dbReference type="EC" id="5.1.99.6" evidence="3 10"/>
<dbReference type="Gene3D" id="3.40.50.10260">
    <property type="entry name" value="YjeF N-terminal domain"/>
    <property type="match status" value="1"/>
</dbReference>
<feature type="binding site" evidence="10">
    <location>
        <begin position="153"/>
        <end position="157"/>
    </location>
    <ligand>
        <name>(6S)-NADPHX</name>
        <dbReference type="ChEBI" id="CHEBI:64076"/>
    </ligand>
</feature>
<keyword evidence="6" id="KW-0521">NADP</keyword>
<comment type="similarity">
    <text evidence="10">Belongs to the NnrE/AIBP family.</text>
</comment>
<organism evidence="12 13">
    <name type="scientific">Aplysia californica</name>
    <name type="common">California sea hare</name>
    <dbReference type="NCBI Taxonomy" id="6500"/>
    <lineage>
        <taxon>Eukaryota</taxon>
        <taxon>Metazoa</taxon>
        <taxon>Spiralia</taxon>
        <taxon>Lophotrochozoa</taxon>
        <taxon>Mollusca</taxon>
        <taxon>Gastropoda</taxon>
        <taxon>Heterobranchia</taxon>
        <taxon>Euthyneura</taxon>
        <taxon>Tectipleura</taxon>
        <taxon>Aplysiida</taxon>
        <taxon>Aplysioidea</taxon>
        <taxon>Aplysiidae</taxon>
        <taxon>Aplysia</taxon>
    </lineage>
</organism>
<keyword evidence="12" id="KW-1185">Reference proteome</keyword>
<reference evidence="13" key="1">
    <citation type="submission" date="2025-08" db="UniProtKB">
        <authorList>
            <consortium name="RefSeq"/>
        </authorList>
    </citation>
    <scope>IDENTIFICATION</scope>
</reference>
<dbReference type="Proteomes" id="UP000694888">
    <property type="component" value="Unplaced"/>
</dbReference>
<evidence type="ECO:0000256" key="9">
    <source>
        <dbReference type="ARBA" id="ARBA00023235"/>
    </source>
</evidence>
<evidence type="ECO:0000256" key="2">
    <source>
        <dbReference type="ARBA" id="ARBA00000909"/>
    </source>
</evidence>
<evidence type="ECO:0000256" key="6">
    <source>
        <dbReference type="ARBA" id="ARBA00022857"/>
    </source>
</evidence>
<evidence type="ECO:0000256" key="1">
    <source>
        <dbReference type="ARBA" id="ARBA00000013"/>
    </source>
</evidence>
<feature type="binding site" evidence="10">
    <location>
        <position position="257"/>
    </location>
    <ligand>
        <name>K(+)</name>
        <dbReference type="ChEBI" id="CHEBI:29103"/>
    </ligand>
</feature>
<feature type="binding site" evidence="10">
    <location>
        <begin position="223"/>
        <end position="229"/>
    </location>
    <ligand>
        <name>(6S)-NADPHX</name>
        <dbReference type="ChEBI" id="CHEBI:64076"/>
    </ligand>
</feature>
<dbReference type="InterPro" id="IPR032976">
    <property type="entry name" value="YJEFN_prot_NAXE-like"/>
</dbReference>
<comment type="function">
    <text evidence="10">Catalyzes the epimerization of the S- and R-forms of NAD(P)HX, a damaged form of NAD(P)H that is a result of enzymatic or heat-dependent hydration. This is a prerequisite for the S-specific NAD(P)H-hydrate dehydratase to allow the repair of both epimers of NAD(P)HX.</text>
</comment>
<accession>A0ABM1A4V2</accession>
<dbReference type="HAMAP" id="MF_01966">
    <property type="entry name" value="NADHX_epimerase"/>
    <property type="match status" value="1"/>
</dbReference>
<dbReference type="Pfam" id="PF03853">
    <property type="entry name" value="YjeF_N"/>
    <property type="match status" value="1"/>
</dbReference>
<proteinExistence type="inferred from homology"/>
<evidence type="ECO:0000313" key="12">
    <source>
        <dbReference type="Proteomes" id="UP000694888"/>
    </source>
</evidence>
<comment type="cofactor">
    <cofactor evidence="10">
        <name>K(+)</name>
        <dbReference type="ChEBI" id="CHEBI:29103"/>
    </cofactor>
    <text evidence="10">Binds 1 potassium ion per subunit.</text>
</comment>
<evidence type="ECO:0000256" key="4">
    <source>
        <dbReference type="ARBA" id="ARBA00022723"/>
    </source>
</evidence>
<dbReference type="GeneID" id="106012435"/>
<keyword evidence="8 10" id="KW-0520">NAD</keyword>
<keyword evidence="5 10" id="KW-0547">Nucleotide-binding</keyword>
<dbReference type="InterPro" id="IPR036652">
    <property type="entry name" value="YjeF_N_dom_sf"/>
</dbReference>
<dbReference type="NCBIfam" id="TIGR00197">
    <property type="entry name" value="yjeF_nterm"/>
    <property type="match status" value="1"/>
</dbReference>
<sequence>MLSISRAAYSANTALRGSIASEVAAQIKSRHFSSHTDNSWGIVANRFVFPTNSGKLATESSLLPPFRGFTSPCGVRLTRNLNTMAVDAKDLKYLGQEEAQQIDQELFNEYLFSVDQLMELAGYSCAVAIARCYPPESLKKDHAAVLVCCGPGNNGGDGLVCARHLKLFGYKPTLFYPKQNNKPLFKGLAMQCERLDIPTLSFFPTDPQCIVDSFNLVVDALFGFSYKPPARPEFVGVLDSLKAIQDRVPICSIDVPSGWDVEQGNPEGIQPDLLISLTAPKQCATHFKGLRHFLGGRFIPPGLEQKYGLKLPPYPGTDPVVELKVSHAEAGTP</sequence>
<dbReference type="PANTHER" id="PTHR13232:SF10">
    <property type="entry name" value="NAD(P)H-HYDRATE EPIMERASE"/>
    <property type="match status" value="1"/>
</dbReference>
<evidence type="ECO:0000313" key="13">
    <source>
        <dbReference type="RefSeq" id="XP_012940874.1"/>
    </source>
</evidence>
<dbReference type="SUPFAM" id="SSF64153">
    <property type="entry name" value="YjeF N-terminal domain-like"/>
    <property type="match status" value="1"/>
</dbReference>
<feature type="binding site" evidence="10">
    <location>
        <position position="219"/>
    </location>
    <ligand>
        <name>K(+)</name>
        <dbReference type="ChEBI" id="CHEBI:29103"/>
    </ligand>
</feature>
<evidence type="ECO:0000256" key="10">
    <source>
        <dbReference type="HAMAP-Rule" id="MF_03159"/>
    </source>
</evidence>
<name>A0ABM1A4V2_APLCA</name>
<evidence type="ECO:0000259" key="11">
    <source>
        <dbReference type="PROSITE" id="PS51385"/>
    </source>
</evidence>
<comment type="catalytic activity">
    <reaction evidence="1 10">
        <text>(6R)-NADHX = (6S)-NADHX</text>
        <dbReference type="Rhea" id="RHEA:32215"/>
        <dbReference type="ChEBI" id="CHEBI:64074"/>
        <dbReference type="ChEBI" id="CHEBI:64075"/>
        <dbReference type="EC" id="5.1.99.6"/>
    </reaction>
</comment>
<dbReference type="PROSITE" id="PS51385">
    <property type="entry name" value="YJEF_N"/>
    <property type="match status" value="1"/>
</dbReference>
<feature type="binding site" evidence="10">
    <location>
        <position position="154"/>
    </location>
    <ligand>
        <name>K(+)</name>
        <dbReference type="ChEBI" id="CHEBI:29103"/>
    </ligand>
</feature>
<dbReference type="InterPro" id="IPR004443">
    <property type="entry name" value="YjeF_N_dom"/>
</dbReference>
<evidence type="ECO:0000256" key="5">
    <source>
        <dbReference type="ARBA" id="ARBA00022741"/>
    </source>
</evidence>
<feature type="binding site" evidence="10">
    <location>
        <position position="254"/>
    </location>
    <ligand>
        <name>(6S)-NADPHX</name>
        <dbReference type="ChEBI" id="CHEBI:64076"/>
    </ligand>
</feature>
<keyword evidence="9 10" id="KW-0413">Isomerase</keyword>
<dbReference type="PANTHER" id="PTHR13232">
    <property type="entry name" value="NAD(P)H-HYDRATE EPIMERASE"/>
    <property type="match status" value="1"/>
</dbReference>
<evidence type="ECO:0000256" key="7">
    <source>
        <dbReference type="ARBA" id="ARBA00022958"/>
    </source>
</evidence>
<evidence type="ECO:0000256" key="3">
    <source>
        <dbReference type="ARBA" id="ARBA00012228"/>
    </source>
</evidence>
<dbReference type="RefSeq" id="XP_012940874.1">
    <property type="nucleotide sequence ID" value="XM_013085420.2"/>
</dbReference>
<feature type="domain" description="YjeF N-terminal" evidence="11">
    <location>
        <begin position="99"/>
        <end position="311"/>
    </location>
</feature>
<keyword evidence="7 10" id="KW-0630">Potassium</keyword>
<comment type="caution">
    <text evidence="10">Lacks conserved residue(s) required for the propagation of feature annotation.</text>
</comment>